<evidence type="ECO:0000256" key="8">
    <source>
        <dbReference type="ARBA" id="ARBA00025246"/>
    </source>
</evidence>
<keyword evidence="12" id="KW-1185">Reference proteome</keyword>
<dbReference type="RefSeq" id="WP_382391161.1">
    <property type="nucleotide sequence ID" value="NZ_JBHUNA010000005.1"/>
</dbReference>
<gene>
    <name evidence="9" type="primary">hisZ</name>
    <name evidence="11" type="ORF">ACFSUO_03525</name>
</gene>
<comment type="similarity">
    <text evidence="3 9">Belongs to the class-II aminoacyl-tRNA synthetase family. HisZ subfamily.</text>
</comment>
<proteinExistence type="inferred from homology"/>
<comment type="pathway">
    <text evidence="2 9">Amino-acid biosynthesis; L-histidine biosynthesis; L-histidine from 5-phospho-alpha-D-ribose 1-diphosphate: step 1/9.</text>
</comment>
<dbReference type="SUPFAM" id="SSF55681">
    <property type="entry name" value="Class II aaRS and biotin synthetases"/>
    <property type="match status" value="1"/>
</dbReference>
<evidence type="ECO:0000313" key="11">
    <source>
        <dbReference type="EMBL" id="MFD2760054.1"/>
    </source>
</evidence>
<evidence type="ECO:0000259" key="10">
    <source>
        <dbReference type="Pfam" id="PF13393"/>
    </source>
</evidence>
<dbReference type="HAMAP" id="MF_00125">
    <property type="entry name" value="HisZ"/>
    <property type="match status" value="1"/>
</dbReference>
<keyword evidence="6 9" id="KW-0028">Amino-acid biosynthesis</keyword>
<comment type="subunit">
    <text evidence="9">Heteromultimer composed of HisG and HisZ subunits.</text>
</comment>
<dbReference type="InterPro" id="IPR004517">
    <property type="entry name" value="HisZ"/>
</dbReference>
<evidence type="ECO:0000313" key="12">
    <source>
        <dbReference type="Proteomes" id="UP001597502"/>
    </source>
</evidence>
<evidence type="ECO:0000256" key="2">
    <source>
        <dbReference type="ARBA" id="ARBA00004667"/>
    </source>
</evidence>
<keyword evidence="11" id="KW-0808">Transferase</keyword>
<evidence type="ECO:0000256" key="7">
    <source>
        <dbReference type="ARBA" id="ARBA00023102"/>
    </source>
</evidence>
<evidence type="ECO:0000256" key="9">
    <source>
        <dbReference type="HAMAP-Rule" id="MF_00125"/>
    </source>
</evidence>
<evidence type="ECO:0000256" key="5">
    <source>
        <dbReference type="ARBA" id="ARBA00022490"/>
    </source>
</evidence>
<comment type="caution">
    <text evidence="11">The sequence shown here is derived from an EMBL/GenBank/DDBJ whole genome shotgun (WGS) entry which is preliminary data.</text>
</comment>
<evidence type="ECO:0000256" key="1">
    <source>
        <dbReference type="ARBA" id="ARBA00004496"/>
    </source>
</evidence>
<dbReference type="Gene3D" id="3.30.930.10">
    <property type="entry name" value="Bira Bifunctional Protein, Domain 2"/>
    <property type="match status" value="1"/>
</dbReference>
<comment type="subcellular location">
    <subcellularLocation>
        <location evidence="1 9">Cytoplasm</location>
    </subcellularLocation>
</comment>
<sequence length="423" mass="47470">MKTRTEWSFRMVSYQIDTENNGITSRQLMQNSLLPLLKRRFRTYGYVETSTSAFQDYDLYTSVTGTVRKHDMIKTIDPSGEVLVLRPDVTIPIAQQAASGDKSPRRQFYVQDVYRLTDEKNHHRERTQAGVECFGENTHENDAELVAMAAHILKDLHFSQYRIVLSHAAFFKELLSQLPLSPSQAEQLHELIQSKNLTEIRPFLADLPIDGELAEAVETIPMLYGSPEQVIAKASAISLNAGMRKTINELKDVIAVLRAYGAYDSVVLDLGLINDMNYYSGIIFQGYVAGSSKPVLMGGRYNHLTEQFGKSMPAIGFGCFADLLLDALGKDGQPPVMENAIQVIIYYDPSGITHALAIANKLRDIGFRVVTENRCRRTDLETPALGTAFITADQFLLHHRGKQTEFQTADELNNLLEVEMRGN</sequence>
<dbReference type="Pfam" id="PF13393">
    <property type="entry name" value="tRNA-synt_His"/>
    <property type="match status" value="1"/>
</dbReference>
<evidence type="ECO:0000256" key="6">
    <source>
        <dbReference type="ARBA" id="ARBA00022605"/>
    </source>
</evidence>
<accession>A0ABW5V661</accession>
<organism evidence="11 12">
    <name type="scientific">Lentibacillus juripiscarius</name>
    <dbReference type="NCBI Taxonomy" id="257446"/>
    <lineage>
        <taxon>Bacteria</taxon>
        <taxon>Bacillati</taxon>
        <taxon>Bacillota</taxon>
        <taxon>Bacilli</taxon>
        <taxon>Bacillales</taxon>
        <taxon>Bacillaceae</taxon>
        <taxon>Lentibacillus</taxon>
    </lineage>
</organism>
<evidence type="ECO:0000256" key="3">
    <source>
        <dbReference type="ARBA" id="ARBA00005539"/>
    </source>
</evidence>
<evidence type="ECO:0000256" key="4">
    <source>
        <dbReference type="ARBA" id="ARBA00020397"/>
    </source>
</evidence>
<keyword evidence="7 9" id="KW-0368">Histidine biosynthesis</keyword>
<dbReference type="EMBL" id="JBHUNA010000005">
    <property type="protein sequence ID" value="MFD2760054.1"/>
    <property type="molecule type" value="Genomic_DNA"/>
</dbReference>
<dbReference type="InterPro" id="IPR045864">
    <property type="entry name" value="aa-tRNA-synth_II/BPL/LPL"/>
</dbReference>
<dbReference type="Proteomes" id="UP001597502">
    <property type="component" value="Unassembled WGS sequence"/>
</dbReference>
<keyword evidence="5 9" id="KW-0963">Cytoplasm</keyword>
<comment type="miscellaneous">
    <text evidence="9">This function is generally fulfilled by the C-terminal part of HisG, which is missing in some bacteria such as this one.</text>
</comment>
<protein>
    <recommendedName>
        <fullName evidence="4 9">ATP phosphoribosyltransferase regulatory subunit</fullName>
    </recommendedName>
</protein>
<comment type="function">
    <text evidence="8 9">Required for the first step of histidine biosynthesis. May allow the feedback regulation of ATP phosphoribosyltransferase activity by histidine.</text>
</comment>
<dbReference type="PANTHER" id="PTHR43707">
    <property type="entry name" value="HISTIDYL-TRNA SYNTHETASE"/>
    <property type="match status" value="1"/>
</dbReference>
<reference evidence="12" key="1">
    <citation type="journal article" date="2019" name="Int. J. Syst. Evol. Microbiol.">
        <title>The Global Catalogue of Microorganisms (GCM) 10K type strain sequencing project: providing services to taxonomists for standard genome sequencing and annotation.</title>
        <authorList>
            <consortium name="The Broad Institute Genomics Platform"/>
            <consortium name="The Broad Institute Genome Sequencing Center for Infectious Disease"/>
            <person name="Wu L."/>
            <person name="Ma J."/>
        </authorList>
    </citation>
    <scope>NUCLEOTIDE SEQUENCE [LARGE SCALE GENOMIC DNA]</scope>
    <source>
        <strain evidence="12">TISTR 1535</strain>
    </source>
</reference>
<dbReference type="PANTHER" id="PTHR43707:SF6">
    <property type="entry name" value="ATP PHOSPHORIBOSYLTRANSFERASE REGULATORY SUBUNIT"/>
    <property type="match status" value="1"/>
</dbReference>
<dbReference type="InterPro" id="IPR041715">
    <property type="entry name" value="HisRS-like_core"/>
</dbReference>
<dbReference type="GO" id="GO:0016757">
    <property type="term" value="F:glycosyltransferase activity"/>
    <property type="evidence" value="ECO:0007669"/>
    <property type="project" value="UniProtKB-KW"/>
</dbReference>
<name>A0ABW5V661_9BACI</name>
<keyword evidence="11" id="KW-0328">Glycosyltransferase</keyword>
<feature type="domain" description="Class II Histidinyl-tRNA synthetase (HisRS)-like catalytic core" evidence="10">
    <location>
        <begin position="37"/>
        <end position="318"/>
    </location>
</feature>
<dbReference type="InterPro" id="IPR004516">
    <property type="entry name" value="HisRS/HisZ"/>
</dbReference>